<dbReference type="Proteomes" id="UP001181693">
    <property type="component" value="Unassembled WGS sequence"/>
</dbReference>
<evidence type="ECO:0000256" key="2">
    <source>
        <dbReference type="ARBA" id="ARBA00022729"/>
    </source>
</evidence>
<accession>A0AAV3AWH4</accession>
<proteinExistence type="predicted"/>
<evidence type="ECO:0000259" key="6">
    <source>
        <dbReference type="SMART" id="SM00082"/>
    </source>
</evidence>
<dbReference type="AlphaFoldDB" id="A0AAV3AWH4"/>
<protein>
    <recommendedName>
        <fullName evidence="6">LRRCT domain-containing protein</fullName>
    </recommendedName>
</protein>
<feature type="domain" description="LRRCT" evidence="6">
    <location>
        <begin position="229"/>
        <end position="280"/>
    </location>
</feature>
<keyword evidence="3" id="KW-0677">Repeat</keyword>
<dbReference type="Pfam" id="PF12799">
    <property type="entry name" value="LRR_4"/>
    <property type="match status" value="1"/>
</dbReference>
<feature type="transmembrane region" description="Helical" evidence="4">
    <location>
        <begin position="289"/>
        <end position="309"/>
    </location>
</feature>
<keyword evidence="2 5" id="KW-0732">Signal</keyword>
<evidence type="ECO:0000256" key="4">
    <source>
        <dbReference type="SAM" id="Phobius"/>
    </source>
</evidence>
<dbReference type="Pfam" id="PF13855">
    <property type="entry name" value="LRR_8"/>
    <property type="match status" value="1"/>
</dbReference>
<dbReference type="GO" id="GO:0090090">
    <property type="term" value="P:negative regulation of canonical Wnt signaling pathway"/>
    <property type="evidence" value="ECO:0007669"/>
    <property type="project" value="TreeGrafter"/>
</dbReference>
<dbReference type="SMART" id="SM00082">
    <property type="entry name" value="LRRCT"/>
    <property type="match status" value="1"/>
</dbReference>
<dbReference type="PANTHER" id="PTHR24364:SF16">
    <property type="entry name" value="TROPHOBLAST GLYCOPROTEIN-LIKE"/>
    <property type="match status" value="1"/>
</dbReference>
<evidence type="ECO:0000256" key="3">
    <source>
        <dbReference type="ARBA" id="ARBA00022737"/>
    </source>
</evidence>
<feature type="chain" id="PRO_5043461237" description="LRRCT domain-containing protein" evidence="5">
    <location>
        <begin position="43"/>
        <end position="351"/>
    </location>
</feature>
<dbReference type="GO" id="GO:0005886">
    <property type="term" value="C:plasma membrane"/>
    <property type="evidence" value="ECO:0007669"/>
    <property type="project" value="TreeGrafter"/>
</dbReference>
<keyword evidence="8" id="KW-1185">Reference proteome</keyword>
<evidence type="ECO:0000313" key="8">
    <source>
        <dbReference type="Proteomes" id="UP001181693"/>
    </source>
</evidence>
<name>A0AAV3AWH4_PYXAD</name>
<keyword evidence="1" id="KW-0433">Leucine-rich repeat</keyword>
<sequence length="351" mass="39579">MSRRHPDCHGNLNNTPLKSAEANCCLLFKLFGLLVFLNATLSCPSSCICPNNSSLVQCHSLSLQDILDNVPHGVQNLSITHSNITVLQASAFRNLNNLTSLVLSHDNLQVIEAMAFLDLPNLTTLDLSFNTLSYLADDAFAGLSHLQVLKLNQALLEPNQILNSPWTQHLQNLKTLELAGNDLQTFPMAVKDLKNLQILHLGNNSIQRLNEPEISVLRSKKIRLYFSPNPIFCDCHIKEMVYWFQNTSQTLDAQQLKCFGPPNLNSSLVMGLRGDHLKCSNEDLETASYVFFGIVLALIGVIFLMVLYLNRKGIKRWMNNFREACRDQMEGYHYRYEQDSDPRRSNASTGI</sequence>
<organism evidence="7 8">
    <name type="scientific">Pyxicephalus adspersus</name>
    <name type="common">African bullfrog</name>
    <dbReference type="NCBI Taxonomy" id="30357"/>
    <lineage>
        <taxon>Eukaryota</taxon>
        <taxon>Metazoa</taxon>
        <taxon>Chordata</taxon>
        <taxon>Craniata</taxon>
        <taxon>Vertebrata</taxon>
        <taxon>Euteleostomi</taxon>
        <taxon>Amphibia</taxon>
        <taxon>Batrachia</taxon>
        <taxon>Anura</taxon>
        <taxon>Neobatrachia</taxon>
        <taxon>Ranoidea</taxon>
        <taxon>Pyxicephalidae</taxon>
        <taxon>Pyxicephalinae</taxon>
        <taxon>Pyxicephalus</taxon>
    </lineage>
</organism>
<dbReference type="InterPro" id="IPR025875">
    <property type="entry name" value="Leu-rich_rpt_4"/>
</dbReference>
<reference evidence="7" key="1">
    <citation type="thesis" date="2020" institute="ProQuest LLC" country="789 East Eisenhower Parkway, Ann Arbor, MI, USA">
        <title>Comparative Genomics and Chromosome Evolution.</title>
        <authorList>
            <person name="Mudd A.B."/>
        </authorList>
    </citation>
    <scope>NUCLEOTIDE SEQUENCE</scope>
    <source>
        <strain evidence="7">1538</strain>
        <tissue evidence="7">Blood</tissue>
    </source>
</reference>
<evidence type="ECO:0000313" key="7">
    <source>
        <dbReference type="EMBL" id="DBA32290.1"/>
    </source>
</evidence>
<dbReference type="PANTHER" id="PTHR24364">
    <property type="entry name" value="LP06937P"/>
    <property type="match status" value="1"/>
</dbReference>
<comment type="caution">
    <text evidence="7">The sequence shown here is derived from an EMBL/GenBank/DDBJ whole genome shotgun (WGS) entry which is preliminary data.</text>
</comment>
<keyword evidence="4" id="KW-0812">Transmembrane</keyword>
<dbReference type="EMBL" id="DYDO01000001">
    <property type="protein sequence ID" value="DBA32290.1"/>
    <property type="molecule type" value="Genomic_DNA"/>
</dbReference>
<dbReference type="InterPro" id="IPR032675">
    <property type="entry name" value="LRR_dom_sf"/>
</dbReference>
<dbReference type="InterPro" id="IPR001611">
    <property type="entry name" value="Leu-rich_rpt"/>
</dbReference>
<dbReference type="InterPro" id="IPR052286">
    <property type="entry name" value="Wnt_signaling_inhibitor"/>
</dbReference>
<keyword evidence="4" id="KW-0472">Membrane</keyword>
<dbReference type="SMART" id="SM00369">
    <property type="entry name" value="LRR_TYP"/>
    <property type="match status" value="4"/>
</dbReference>
<dbReference type="Gene3D" id="3.80.10.10">
    <property type="entry name" value="Ribonuclease Inhibitor"/>
    <property type="match status" value="2"/>
</dbReference>
<keyword evidence="4" id="KW-1133">Transmembrane helix</keyword>
<evidence type="ECO:0000256" key="5">
    <source>
        <dbReference type="SAM" id="SignalP"/>
    </source>
</evidence>
<feature type="signal peptide" evidence="5">
    <location>
        <begin position="1"/>
        <end position="42"/>
    </location>
</feature>
<dbReference type="PROSITE" id="PS51450">
    <property type="entry name" value="LRR"/>
    <property type="match status" value="1"/>
</dbReference>
<evidence type="ECO:0000256" key="1">
    <source>
        <dbReference type="ARBA" id="ARBA00022614"/>
    </source>
</evidence>
<dbReference type="InterPro" id="IPR000483">
    <property type="entry name" value="Cys-rich_flank_reg_C"/>
</dbReference>
<gene>
    <name evidence="7" type="ORF">GDO54_000093</name>
</gene>
<dbReference type="InterPro" id="IPR003591">
    <property type="entry name" value="Leu-rich_rpt_typical-subtyp"/>
</dbReference>
<dbReference type="SUPFAM" id="SSF52058">
    <property type="entry name" value="L domain-like"/>
    <property type="match status" value="1"/>
</dbReference>